<keyword evidence="2" id="KW-1185">Reference proteome</keyword>
<evidence type="ECO:0000313" key="1">
    <source>
        <dbReference type="EMBL" id="AZS31193.1"/>
    </source>
</evidence>
<dbReference type="RefSeq" id="WP_106481601.1">
    <property type="nucleotide sequence ID" value="NZ_CP032819.1"/>
</dbReference>
<protein>
    <submittedName>
        <fullName evidence="1">Uncharacterized protein</fullName>
    </submittedName>
</protein>
<dbReference type="EMBL" id="CP032819">
    <property type="protein sequence ID" value="AZS31193.1"/>
    <property type="molecule type" value="Genomic_DNA"/>
</dbReference>
<organism evidence="1 2">
    <name type="scientific">Butyricimonas faecalis</name>
    <dbReference type="NCBI Taxonomy" id="2093856"/>
    <lineage>
        <taxon>Bacteria</taxon>
        <taxon>Pseudomonadati</taxon>
        <taxon>Bacteroidota</taxon>
        <taxon>Bacteroidia</taxon>
        <taxon>Bacteroidales</taxon>
        <taxon>Odoribacteraceae</taxon>
        <taxon>Butyricimonas</taxon>
    </lineage>
</organism>
<accession>A0A3Q9IT47</accession>
<dbReference type="PROSITE" id="PS51257">
    <property type="entry name" value="PROKAR_LIPOPROTEIN"/>
    <property type="match status" value="1"/>
</dbReference>
<reference evidence="1 2" key="1">
    <citation type="submission" date="2018-10" db="EMBL/GenBank/DDBJ databases">
        <title>Butyricimonas faecalis sp. nov., isolated from human faeces and emended description of the genus Butyricimonas.</title>
        <authorList>
            <person name="Le Roy T."/>
            <person name="Van der Smissen P."/>
            <person name="Paquot A."/>
            <person name="Delzenne N."/>
            <person name="Muccioli G."/>
            <person name="Collet J.-F."/>
            <person name="Cani P.D."/>
        </authorList>
    </citation>
    <scope>NUCLEOTIDE SEQUENCE [LARGE SCALE GENOMIC DNA]</scope>
    <source>
        <strain evidence="1 2">H184</strain>
    </source>
</reference>
<evidence type="ECO:0000313" key="2">
    <source>
        <dbReference type="Proteomes" id="UP000270673"/>
    </source>
</evidence>
<proteinExistence type="predicted"/>
<dbReference type="Proteomes" id="UP000270673">
    <property type="component" value="Chromosome"/>
</dbReference>
<dbReference type="KEGG" id="buy:D8S85_17620"/>
<dbReference type="AlphaFoldDB" id="A0A3Q9IT47"/>
<dbReference type="Gene3D" id="3.40.390.70">
    <property type="match status" value="1"/>
</dbReference>
<name>A0A3Q9IT47_9BACT</name>
<dbReference type="OrthoDB" id="1026295at2"/>
<sequence length="309" mass="36508">MNWKFYLYCLFGCLFLSCYSEDKLVADKEGEGGMRYEFPQGNNSWDKDLEEIQKEFGIYIIYKDFEETDLNRSWTGALGEGSTYFGESLNDEQAEFMTKFMKNHIFAYLTPQATRKVLPMYYYMVYSFRSMGWGGYWYFGKNKFDGMDYWSICMYSDNPEEGSFYKKIVPPSTEEEYFICRGTILMEILERAVKKGTIEIPEQFHEGFDYTSAVNSYDENAENYYKRRGLPGLNYGVDSGLQRVAWIGLMNRYENVMAYILLGMKYSPEEREEGWFKYPMIQEKYEYLSNYLKTEYGLDLDAMRVGPGL</sequence>
<gene>
    <name evidence="1" type="ORF">D8S85_17620</name>
</gene>